<organism evidence="4 5">
    <name type="scientific">Kineococcus radiotolerans</name>
    <dbReference type="NCBI Taxonomy" id="131568"/>
    <lineage>
        <taxon>Bacteria</taxon>
        <taxon>Bacillati</taxon>
        <taxon>Actinomycetota</taxon>
        <taxon>Actinomycetes</taxon>
        <taxon>Kineosporiales</taxon>
        <taxon>Kineosporiaceae</taxon>
        <taxon>Kineococcus</taxon>
    </lineage>
</organism>
<dbReference type="Gene3D" id="3.40.190.10">
    <property type="entry name" value="Periplasmic binding protein-like II"/>
    <property type="match status" value="2"/>
</dbReference>
<dbReference type="GO" id="GO:1901982">
    <property type="term" value="F:maltose binding"/>
    <property type="evidence" value="ECO:0007669"/>
    <property type="project" value="TreeGrafter"/>
</dbReference>
<accession>A0A7W4XW97</accession>
<evidence type="ECO:0000256" key="1">
    <source>
        <dbReference type="ARBA" id="ARBA00008520"/>
    </source>
</evidence>
<comment type="caution">
    <text evidence="4">The sequence shown here is derived from an EMBL/GenBank/DDBJ whole genome shotgun (WGS) entry which is preliminary data.</text>
</comment>
<evidence type="ECO:0000313" key="5">
    <source>
        <dbReference type="Proteomes" id="UP000533269"/>
    </source>
</evidence>
<keyword evidence="2" id="KW-0813">Transport</keyword>
<dbReference type="GO" id="GO:0042956">
    <property type="term" value="P:maltodextrin transmembrane transport"/>
    <property type="evidence" value="ECO:0007669"/>
    <property type="project" value="TreeGrafter"/>
</dbReference>
<gene>
    <name evidence="4" type="ORF">FHR75_001000</name>
</gene>
<reference evidence="4 5" key="1">
    <citation type="submission" date="2020-08" db="EMBL/GenBank/DDBJ databases">
        <title>The Agave Microbiome: Exploring the role of microbial communities in plant adaptations to desert environments.</title>
        <authorList>
            <person name="Partida-Martinez L.P."/>
        </authorList>
    </citation>
    <scope>NUCLEOTIDE SEQUENCE [LARGE SCALE GENOMIC DNA]</scope>
    <source>
        <strain evidence="4 5">AS2.23</strain>
    </source>
</reference>
<sequence>MDGRTSGRWRRLVAVAGVGVVLAGSLTACGDGSAATGTPTLNWYINPDNGGQQKIAEDCSAASGGAYAIEVSILPSDAAQQREQLMRRLAGGDTSIDLMSLDPVFVPETSEAGFLAPVPEDLRATFTDGVVDGAVQGATWKDELVAVPFWANTQLLWYRKSVAEAAGLDMTKPVTWQQLIEAAQAQDTAIGVQGQRAESMTVWVNAMIASAGGEVIENPDAKGPDIRLGIDSEAGKAAAAVMQRIADAGVGGPGIDNRDEAATANLFQQEGAAFMVNWPFVYAQGKAAAEGGTMDQAVFDDYGWTTYPAMAEGTPAAPPLGGIDIAVSAFSENTDVAYEALQCIVSEENQAAYMVSDGNPAALESVYDDPEVQEAYPMYDAIRTSLQAAAPRPQTAYYNEVSQGIADQWQPVSSVSDRTPSASQEYIGQVLKGEKLL</sequence>
<dbReference type="Proteomes" id="UP000533269">
    <property type="component" value="Unassembled WGS sequence"/>
</dbReference>
<dbReference type="GO" id="GO:0055052">
    <property type="term" value="C:ATP-binding cassette (ABC) transporter complex, substrate-binding subunit-containing"/>
    <property type="evidence" value="ECO:0007669"/>
    <property type="project" value="TreeGrafter"/>
</dbReference>
<dbReference type="AlphaFoldDB" id="A0A7W4XW97"/>
<protein>
    <submittedName>
        <fullName evidence="4">Multiple sugar transport system substrate-binding protein</fullName>
    </submittedName>
</protein>
<keyword evidence="3" id="KW-0732">Signal</keyword>
<dbReference type="GO" id="GO:0015768">
    <property type="term" value="P:maltose transport"/>
    <property type="evidence" value="ECO:0007669"/>
    <property type="project" value="TreeGrafter"/>
</dbReference>
<comment type="similarity">
    <text evidence="1">Belongs to the bacterial solute-binding protein 1 family.</text>
</comment>
<dbReference type="SUPFAM" id="SSF53850">
    <property type="entry name" value="Periplasmic binding protein-like II"/>
    <property type="match status" value="1"/>
</dbReference>
<dbReference type="PANTHER" id="PTHR30061">
    <property type="entry name" value="MALTOSE-BINDING PERIPLASMIC PROTEIN"/>
    <property type="match status" value="1"/>
</dbReference>
<evidence type="ECO:0000313" key="4">
    <source>
        <dbReference type="EMBL" id="MBB2900212.1"/>
    </source>
</evidence>
<evidence type="ECO:0000256" key="2">
    <source>
        <dbReference type="ARBA" id="ARBA00022448"/>
    </source>
</evidence>
<dbReference type="PANTHER" id="PTHR30061:SF50">
    <property type="entry name" value="MALTOSE_MALTODEXTRIN-BINDING PERIPLASMIC PROTEIN"/>
    <property type="match status" value="1"/>
</dbReference>
<dbReference type="Pfam" id="PF01547">
    <property type="entry name" value="SBP_bac_1"/>
    <property type="match status" value="1"/>
</dbReference>
<evidence type="ECO:0000256" key="3">
    <source>
        <dbReference type="ARBA" id="ARBA00022729"/>
    </source>
</evidence>
<proteinExistence type="inferred from homology"/>
<keyword evidence="4" id="KW-0762">Sugar transport</keyword>
<name>A0A7W4XW97_KINRA</name>
<dbReference type="RefSeq" id="WP_183390555.1">
    <property type="nucleotide sequence ID" value="NZ_JACHVY010000001.1"/>
</dbReference>
<dbReference type="InterPro" id="IPR006059">
    <property type="entry name" value="SBP"/>
</dbReference>
<reference evidence="4 5" key="2">
    <citation type="submission" date="2020-08" db="EMBL/GenBank/DDBJ databases">
        <authorList>
            <person name="Partida-Martinez L."/>
            <person name="Huntemann M."/>
            <person name="Clum A."/>
            <person name="Wang J."/>
            <person name="Palaniappan K."/>
            <person name="Ritter S."/>
            <person name="Chen I.-M."/>
            <person name="Stamatis D."/>
            <person name="Reddy T."/>
            <person name="O'Malley R."/>
            <person name="Daum C."/>
            <person name="Shapiro N."/>
            <person name="Ivanova N."/>
            <person name="Kyrpides N."/>
            <person name="Woyke T."/>
        </authorList>
    </citation>
    <scope>NUCLEOTIDE SEQUENCE [LARGE SCALE GENOMIC DNA]</scope>
    <source>
        <strain evidence="4 5">AS2.23</strain>
    </source>
</reference>
<dbReference type="PROSITE" id="PS51257">
    <property type="entry name" value="PROKAR_LIPOPROTEIN"/>
    <property type="match status" value="1"/>
</dbReference>
<dbReference type="EMBL" id="JACHVY010000001">
    <property type="protein sequence ID" value="MBB2900212.1"/>
    <property type="molecule type" value="Genomic_DNA"/>
</dbReference>